<evidence type="ECO:0000256" key="5">
    <source>
        <dbReference type="ARBA" id="ARBA00022989"/>
    </source>
</evidence>
<dbReference type="Proteomes" id="UP001299596">
    <property type="component" value="Unassembled WGS sequence"/>
</dbReference>
<protein>
    <submittedName>
        <fullName evidence="9">MMPL family transporter</fullName>
    </submittedName>
</protein>
<name>A0ABU5XLC4_9MYCO</name>
<organism evidence="9 10">
    <name type="scientific">[Mycobacterium] crassicus</name>
    <dbReference type="NCBI Taxonomy" id="2872309"/>
    <lineage>
        <taxon>Bacteria</taxon>
        <taxon>Bacillati</taxon>
        <taxon>Actinomycetota</taxon>
        <taxon>Actinomycetes</taxon>
        <taxon>Mycobacteriales</taxon>
        <taxon>Mycobacteriaceae</taxon>
        <taxon>Mycolicibacter</taxon>
    </lineage>
</organism>
<dbReference type="Pfam" id="PF03176">
    <property type="entry name" value="MMPL"/>
    <property type="match status" value="2"/>
</dbReference>
<evidence type="ECO:0000256" key="3">
    <source>
        <dbReference type="ARBA" id="ARBA00022475"/>
    </source>
</evidence>
<sequence length="779" mass="81717">MLHKIAMLALAAPRRIIGVAALVVVAAAVFGLPVAKSLSAGGFYDPGAESAQASRLLMDTFGHSDQQLVLVVTAPDGVDSALARDVGKDIVGHLQRSPFVLNVASPWTVRDTAAAAMVSKDGRSGLIVADLTGGENDAQKHARALADEVVYDRPGVTVRAGGSAMVYAQVTEQSETDLVVMEAIALPLSFIALVLIFGGLLAAALPAVVGVIAIIGSMAILRLITFGAEVSIFALNLTTALGLALAIDYTLLIVSRYREEVASGSSPDQALAVTMATAGRTVLYSAATVALALSVLTVFPLYFLRSFAYAGVATAAFAATAAITVTPAMIALLGPRLDSLDVRRFLRKAFGRSQSVNKPVQQWFWYRSAKFVMRHALPVGLLVTAAVIAVGVPFLHVKWGYTEDRVLPATMSARQVGDQVRDGFARDPATALYVVFPDADGLKANDLNGYAKRLSALPDVSSVSTPTRTYESGALVGPPSAPAGADGGSVYFALATTADPYSHAAEIQLDRIHATPVPGNRTVLVTGLSQINRDNVAATTSRLPLVLGLIAAITAVLMFLVTGSVVLPLKTLVLNVLSLSASFGAMVWIFQDGHLGGLGTATTGVLIMNMAVLLFCLAFGLSMDYEMFLVSRIREHWDASPKAAGDNEESVALGIAHTGRVITSAALIMSIAFAALISAQVSFMRMFGLGLTLAILADATLIRMVLVPAFMKVLGRANWWAPGLLVRLCKGGRVDESAGAPRQRDVADPLRFHAPAVAADCQDLKQSRLVSSSSVTEGV</sequence>
<feature type="transmembrane region" description="Helical" evidence="7">
    <location>
        <begin position="309"/>
        <end position="334"/>
    </location>
</feature>
<dbReference type="EMBL" id="JAYJJR010000013">
    <property type="protein sequence ID" value="MEB3022989.1"/>
    <property type="molecule type" value="Genomic_DNA"/>
</dbReference>
<feature type="transmembrane region" description="Helical" evidence="7">
    <location>
        <begin position="661"/>
        <end position="681"/>
    </location>
</feature>
<feature type="transmembrane region" description="Helical" evidence="7">
    <location>
        <begin position="603"/>
        <end position="623"/>
    </location>
</feature>
<evidence type="ECO:0000256" key="6">
    <source>
        <dbReference type="ARBA" id="ARBA00023136"/>
    </source>
</evidence>
<dbReference type="SUPFAM" id="SSF82866">
    <property type="entry name" value="Multidrug efflux transporter AcrB transmembrane domain"/>
    <property type="match status" value="2"/>
</dbReference>
<dbReference type="RefSeq" id="WP_329780253.1">
    <property type="nucleotide sequence ID" value="NZ_JAYJJR010000013.1"/>
</dbReference>
<proteinExistence type="inferred from homology"/>
<dbReference type="PROSITE" id="PS50156">
    <property type="entry name" value="SSD"/>
    <property type="match status" value="1"/>
</dbReference>
<dbReference type="InterPro" id="IPR000731">
    <property type="entry name" value="SSD"/>
</dbReference>
<evidence type="ECO:0000259" key="8">
    <source>
        <dbReference type="PROSITE" id="PS50156"/>
    </source>
</evidence>
<dbReference type="Gene3D" id="1.20.1640.10">
    <property type="entry name" value="Multidrug efflux transporter AcrB transmembrane domain"/>
    <property type="match status" value="2"/>
</dbReference>
<keyword evidence="5 7" id="KW-1133">Transmembrane helix</keyword>
<dbReference type="InterPro" id="IPR050545">
    <property type="entry name" value="Mycobact_MmpL"/>
</dbReference>
<dbReference type="PANTHER" id="PTHR33406:SF11">
    <property type="entry name" value="MEMBRANE PROTEIN SCO6666-RELATED"/>
    <property type="match status" value="1"/>
</dbReference>
<feature type="transmembrane region" description="Helical" evidence="7">
    <location>
        <begin position="230"/>
        <end position="254"/>
    </location>
</feature>
<feature type="domain" description="SSD" evidence="8">
    <location>
        <begin position="226"/>
        <end position="332"/>
    </location>
</feature>
<keyword evidence="10" id="KW-1185">Reference proteome</keyword>
<gene>
    <name evidence="9" type="ORF">K6T79_18260</name>
</gene>
<comment type="similarity">
    <text evidence="2">Belongs to the resistance-nodulation-cell division (RND) (TC 2.A.6) family. MmpL subfamily.</text>
</comment>
<evidence type="ECO:0000256" key="1">
    <source>
        <dbReference type="ARBA" id="ARBA00004651"/>
    </source>
</evidence>
<reference evidence="9 10" key="1">
    <citation type="submission" date="2023-12" db="EMBL/GenBank/DDBJ databases">
        <title>Description of new species of Mycobacterium terrae complex isolated from sewage at the Sao Paulo Zoological Park Foundation in Brazil.</title>
        <authorList>
            <person name="Romagnoli C.L."/>
            <person name="Conceicao E.C."/>
            <person name="Machado E."/>
            <person name="Barreto L.B.P.F."/>
            <person name="Sharma A."/>
            <person name="Silva N.M."/>
            <person name="Marques L.E."/>
            <person name="Juliana M.A."/>
            <person name="Lourenco M.C.S."/>
            <person name="Digiampietri L.A."/>
            <person name="Suffys P.N."/>
            <person name="Viana-Niero C."/>
        </authorList>
    </citation>
    <scope>NUCLEOTIDE SEQUENCE [LARGE SCALE GENOMIC DNA]</scope>
    <source>
        <strain evidence="9 10">MYC098</strain>
    </source>
</reference>
<feature type="transmembrane region" description="Helical" evidence="7">
    <location>
        <begin position="545"/>
        <end position="567"/>
    </location>
</feature>
<feature type="transmembrane region" description="Helical" evidence="7">
    <location>
        <begin position="687"/>
        <end position="706"/>
    </location>
</feature>
<feature type="transmembrane region" description="Helical" evidence="7">
    <location>
        <begin position="376"/>
        <end position="395"/>
    </location>
</feature>
<feature type="transmembrane region" description="Helical" evidence="7">
    <location>
        <begin position="572"/>
        <end position="591"/>
    </location>
</feature>
<keyword evidence="3" id="KW-1003">Cell membrane</keyword>
<accession>A0ABU5XLC4</accession>
<keyword evidence="6 7" id="KW-0472">Membrane</keyword>
<feature type="transmembrane region" description="Helical" evidence="7">
    <location>
        <begin position="178"/>
        <end position="197"/>
    </location>
</feature>
<keyword evidence="4 7" id="KW-0812">Transmembrane</keyword>
<dbReference type="InterPro" id="IPR004869">
    <property type="entry name" value="MMPL_dom"/>
</dbReference>
<dbReference type="PANTHER" id="PTHR33406">
    <property type="entry name" value="MEMBRANE PROTEIN MJ1562-RELATED"/>
    <property type="match status" value="1"/>
</dbReference>
<feature type="transmembrane region" description="Helical" evidence="7">
    <location>
        <begin position="282"/>
        <end position="303"/>
    </location>
</feature>
<evidence type="ECO:0000313" key="9">
    <source>
        <dbReference type="EMBL" id="MEB3022989.1"/>
    </source>
</evidence>
<evidence type="ECO:0000313" key="10">
    <source>
        <dbReference type="Proteomes" id="UP001299596"/>
    </source>
</evidence>
<comment type="subcellular location">
    <subcellularLocation>
        <location evidence="1">Cell membrane</location>
        <topology evidence="1">Multi-pass membrane protein</topology>
    </subcellularLocation>
</comment>
<evidence type="ECO:0000256" key="4">
    <source>
        <dbReference type="ARBA" id="ARBA00022692"/>
    </source>
</evidence>
<feature type="transmembrane region" description="Helical" evidence="7">
    <location>
        <begin position="204"/>
        <end position="224"/>
    </location>
</feature>
<comment type="caution">
    <text evidence="9">The sequence shown here is derived from an EMBL/GenBank/DDBJ whole genome shotgun (WGS) entry which is preliminary data.</text>
</comment>
<evidence type="ECO:0000256" key="2">
    <source>
        <dbReference type="ARBA" id="ARBA00010157"/>
    </source>
</evidence>
<evidence type="ECO:0000256" key="7">
    <source>
        <dbReference type="SAM" id="Phobius"/>
    </source>
</evidence>